<dbReference type="Proteomes" id="UP000187429">
    <property type="component" value="Unassembled WGS sequence"/>
</dbReference>
<sequence length="150" mass="17682">MKKRDDSEFDNKLIELAGKIKERLSDSKTDLNDLSNKLFQYKNNINGIDFDMVLELMRPVYKKMYETNKDLNSDINNVISKIKLVQAGGSNKLLSEKQSIDYFHNSYIELRNILHSYYTDESYKLAKKYADYLSMNFRDLAFSLNIFSFQ</sequence>
<dbReference type="AlphaFoldDB" id="A0A1R1XWG4"/>
<dbReference type="EMBL" id="LSSM01003123">
    <property type="protein sequence ID" value="OMJ19011.1"/>
    <property type="molecule type" value="Genomic_DNA"/>
</dbReference>
<evidence type="ECO:0000313" key="2">
    <source>
        <dbReference type="Proteomes" id="UP000187429"/>
    </source>
</evidence>
<name>A0A1R1XWG4_9FUNG</name>
<comment type="caution">
    <text evidence="1">The sequence shown here is derived from an EMBL/GenBank/DDBJ whole genome shotgun (WGS) entry which is preliminary data.</text>
</comment>
<accession>A0A1R1XWG4</accession>
<organism evidence="1 2">
    <name type="scientific">Smittium culicis</name>
    <dbReference type="NCBI Taxonomy" id="133412"/>
    <lineage>
        <taxon>Eukaryota</taxon>
        <taxon>Fungi</taxon>
        <taxon>Fungi incertae sedis</taxon>
        <taxon>Zoopagomycota</taxon>
        <taxon>Kickxellomycotina</taxon>
        <taxon>Harpellomycetes</taxon>
        <taxon>Harpellales</taxon>
        <taxon>Legeriomycetaceae</taxon>
        <taxon>Smittium</taxon>
    </lineage>
</organism>
<evidence type="ECO:0000313" key="1">
    <source>
        <dbReference type="EMBL" id="OMJ19011.1"/>
    </source>
</evidence>
<keyword evidence="2" id="KW-1185">Reference proteome</keyword>
<gene>
    <name evidence="1" type="ORF">AYI69_g6792</name>
</gene>
<proteinExistence type="predicted"/>
<reference evidence="2" key="1">
    <citation type="submission" date="2017-01" db="EMBL/GenBank/DDBJ databases">
        <authorList>
            <person name="Wang Y."/>
            <person name="White M."/>
            <person name="Kvist S."/>
            <person name="Moncalvo J.-M."/>
        </authorList>
    </citation>
    <scope>NUCLEOTIDE SEQUENCE [LARGE SCALE GENOMIC DNA]</scope>
    <source>
        <strain evidence="2">ID-206-W2</strain>
    </source>
</reference>
<protein>
    <submittedName>
        <fullName evidence="1">Uncharacterized protein</fullName>
    </submittedName>
</protein>